<reference evidence="3 4" key="1">
    <citation type="submission" date="2024-08" db="EMBL/GenBank/DDBJ databases">
        <title>Genome mining of Saccharopolyspora cebuensis PGLac3 from Nigerian medicinal plant.</title>
        <authorList>
            <person name="Ezeobiora C.E."/>
            <person name="Igbokwe N.H."/>
            <person name="Amin D.H."/>
            <person name="Mendie U.E."/>
        </authorList>
    </citation>
    <scope>NUCLEOTIDE SEQUENCE [LARGE SCALE GENOMIC DNA]</scope>
    <source>
        <strain evidence="3 4">PGLac3</strain>
    </source>
</reference>
<dbReference type="Proteomes" id="UP001564626">
    <property type="component" value="Unassembled WGS sequence"/>
</dbReference>
<comment type="caution">
    <text evidence="3">The sequence shown here is derived from an EMBL/GenBank/DDBJ whole genome shotgun (WGS) entry which is preliminary data.</text>
</comment>
<evidence type="ECO:0000256" key="1">
    <source>
        <dbReference type="SAM" id="Phobius"/>
    </source>
</evidence>
<accession>A0ABV4CPU1</accession>
<dbReference type="InterPro" id="IPR053521">
    <property type="entry name" value="McjB-like"/>
</dbReference>
<dbReference type="NCBIfam" id="NF033537">
    <property type="entry name" value="lasso_biosyn_B2"/>
    <property type="match status" value="1"/>
</dbReference>
<keyword evidence="1" id="KW-1133">Transmembrane helix</keyword>
<keyword evidence="4" id="KW-1185">Reference proteome</keyword>
<proteinExistence type="predicted"/>
<feature type="domain" description="Microcin J25-processing protein McjB C-terminal" evidence="2">
    <location>
        <begin position="23"/>
        <end position="134"/>
    </location>
</feature>
<dbReference type="RefSeq" id="WP_345367061.1">
    <property type="nucleotide sequence ID" value="NZ_BAABII010000017.1"/>
</dbReference>
<protein>
    <submittedName>
        <fullName evidence="3">Lasso peptide biosynthesis B2 protein</fullName>
    </submittedName>
</protein>
<dbReference type="InterPro" id="IPR032708">
    <property type="entry name" value="McjB_C"/>
</dbReference>
<gene>
    <name evidence="3" type="ORF">AB8O55_27265</name>
</gene>
<keyword evidence="1" id="KW-0812">Transmembrane</keyword>
<keyword evidence="1" id="KW-0472">Membrane</keyword>
<organism evidence="3 4">
    <name type="scientific">Saccharopolyspora cebuensis</name>
    <dbReference type="NCBI Taxonomy" id="418759"/>
    <lineage>
        <taxon>Bacteria</taxon>
        <taxon>Bacillati</taxon>
        <taxon>Actinomycetota</taxon>
        <taxon>Actinomycetes</taxon>
        <taxon>Pseudonocardiales</taxon>
        <taxon>Pseudonocardiaceae</taxon>
        <taxon>Saccharopolyspora</taxon>
    </lineage>
</organism>
<dbReference type="EMBL" id="JBGEHV010000078">
    <property type="protein sequence ID" value="MEY8043125.1"/>
    <property type="molecule type" value="Genomic_DNA"/>
</dbReference>
<sequence>MSVRVTGWEPAGPVRWWWRPVALVAVLGARFLGRLKPARLRRVLEAARRGARPATGAEARRALDAVLAVSVRCGGEWCLERAIATALTCRLTGTWPEWCTGVRMQPFEAHAWVAVDGEPIGENPHTMPHFRVVWSVPPADRRA</sequence>
<evidence type="ECO:0000313" key="4">
    <source>
        <dbReference type="Proteomes" id="UP001564626"/>
    </source>
</evidence>
<evidence type="ECO:0000313" key="3">
    <source>
        <dbReference type="EMBL" id="MEY8043125.1"/>
    </source>
</evidence>
<dbReference type="Pfam" id="PF13471">
    <property type="entry name" value="Transglut_core3"/>
    <property type="match status" value="1"/>
</dbReference>
<name>A0ABV4CPU1_9PSEU</name>
<feature type="transmembrane region" description="Helical" evidence="1">
    <location>
        <begin position="16"/>
        <end position="33"/>
    </location>
</feature>
<evidence type="ECO:0000259" key="2">
    <source>
        <dbReference type="Pfam" id="PF13471"/>
    </source>
</evidence>